<dbReference type="Gene3D" id="3.40.50.1000">
    <property type="entry name" value="HAD superfamily/HAD-like"/>
    <property type="match status" value="1"/>
</dbReference>
<gene>
    <name evidence="5" type="ordered locus">AM1_2981</name>
</gene>
<evidence type="ECO:0000313" key="6">
    <source>
        <dbReference type="Proteomes" id="UP000000268"/>
    </source>
</evidence>
<dbReference type="OrthoDB" id="9797743at2"/>
<evidence type="ECO:0000313" key="5">
    <source>
        <dbReference type="EMBL" id="ABW27977.1"/>
    </source>
</evidence>
<dbReference type="PANTHER" id="PTHR46470">
    <property type="entry name" value="N-ACYLNEURAMINATE-9-PHOSPHATASE"/>
    <property type="match status" value="1"/>
</dbReference>
<evidence type="ECO:0000256" key="3">
    <source>
        <dbReference type="ARBA" id="ARBA00022801"/>
    </source>
</evidence>
<dbReference type="GO" id="GO:0016791">
    <property type="term" value="F:phosphatase activity"/>
    <property type="evidence" value="ECO:0007669"/>
    <property type="project" value="TreeGrafter"/>
</dbReference>
<comment type="cofactor">
    <cofactor evidence="1">
        <name>Mg(2+)</name>
        <dbReference type="ChEBI" id="CHEBI:18420"/>
    </cofactor>
</comment>
<dbReference type="InterPro" id="IPR041492">
    <property type="entry name" value="HAD_2"/>
</dbReference>
<reference evidence="5 6" key="1">
    <citation type="journal article" date="2008" name="Proc. Natl. Acad. Sci. U.S.A.">
        <title>Niche adaptation and genome expansion in the chlorophyll d-producing cyanobacterium Acaryochloris marina.</title>
        <authorList>
            <person name="Swingley W.D."/>
            <person name="Chen M."/>
            <person name="Cheung P.C."/>
            <person name="Conrad A.L."/>
            <person name="Dejesa L.C."/>
            <person name="Hao J."/>
            <person name="Honchak B.M."/>
            <person name="Karbach L.E."/>
            <person name="Kurdoglu A."/>
            <person name="Lahiri S."/>
            <person name="Mastrian S.D."/>
            <person name="Miyashita H."/>
            <person name="Page L."/>
            <person name="Ramakrishna P."/>
            <person name="Satoh S."/>
            <person name="Sattley W.M."/>
            <person name="Shimada Y."/>
            <person name="Taylor H.L."/>
            <person name="Tomo T."/>
            <person name="Tsuchiya T."/>
            <person name="Wang Z.T."/>
            <person name="Raymond J."/>
            <person name="Mimuro M."/>
            <person name="Blankenship R.E."/>
            <person name="Touchman J.W."/>
        </authorList>
    </citation>
    <scope>NUCLEOTIDE SEQUENCE [LARGE SCALE GENOMIC DNA]</scope>
    <source>
        <strain evidence="6">MBIC 11017</strain>
    </source>
</reference>
<dbReference type="HOGENOM" id="CLU_045011_8_3_3"/>
<keyword evidence="2" id="KW-0479">Metal-binding</keyword>
<keyword evidence="3 5" id="KW-0378">Hydrolase</keyword>
<dbReference type="GO" id="GO:0046872">
    <property type="term" value="F:metal ion binding"/>
    <property type="evidence" value="ECO:0007669"/>
    <property type="project" value="UniProtKB-KW"/>
</dbReference>
<evidence type="ECO:0000256" key="4">
    <source>
        <dbReference type="ARBA" id="ARBA00022842"/>
    </source>
</evidence>
<dbReference type="PRINTS" id="PR00413">
    <property type="entry name" value="HADHALOGNASE"/>
</dbReference>
<keyword evidence="6" id="KW-1185">Reference proteome</keyword>
<dbReference type="InterPro" id="IPR051400">
    <property type="entry name" value="HAD-like_hydrolase"/>
</dbReference>
<protein>
    <submittedName>
        <fullName evidence="5">HAD-superfamily hydrolase, subfamily IA</fullName>
    </submittedName>
</protein>
<dbReference type="Gene3D" id="1.10.150.520">
    <property type="match status" value="1"/>
</dbReference>
<dbReference type="STRING" id="329726.AM1_2981"/>
<name>B0CCE8_ACAM1</name>
<dbReference type="EMBL" id="CP000828">
    <property type="protein sequence ID" value="ABW27977.1"/>
    <property type="molecule type" value="Genomic_DNA"/>
</dbReference>
<evidence type="ECO:0000256" key="2">
    <source>
        <dbReference type="ARBA" id="ARBA00022723"/>
    </source>
</evidence>
<dbReference type="KEGG" id="amr:AM1_2981"/>
<dbReference type="NCBIfam" id="TIGR01549">
    <property type="entry name" value="HAD-SF-IA-v1"/>
    <property type="match status" value="1"/>
</dbReference>
<dbReference type="NCBIfam" id="TIGR01509">
    <property type="entry name" value="HAD-SF-IA-v3"/>
    <property type="match status" value="1"/>
</dbReference>
<organism evidence="5 6">
    <name type="scientific">Acaryochloris marina (strain MBIC 11017)</name>
    <dbReference type="NCBI Taxonomy" id="329726"/>
    <lineage>
        <taxon>Bacteria</taxon>
        <taxon>Bacillati</taxon>
        <taxon>Cyanobacteriota</taxon>
        <taxon>Cyanophyceae</taxon>
        <taxon>Acaryochloridales</taxon>
        <taxon>Acaryochloridaceae</taxon>
        <taxon>Acaryochloris</taxon>
    </lineage>
</organism>
<dbReference type="SFLD" id="SFLDS00003">
    <property type="entry name" value="Haloacid_Dehalogenase"/>
    <property type="match status" value="1"/>
</dbReference>
<dbReference type="SFLD" id="SFLDG01129">
    <property type="entry name" value="C1.5:_HAD__Beta-PGM__Phosphata"/>
    <property type="match status" value="1"/>
</dbReference>
<dbReference type="GO" id="GO:0044281">
    <property type="term" value="P:small molecule metabolic process"/>
    <property type="evidence" value="ECO:0007669"/>
    <property type="project" value="UniProtKB-ARBA"/>
</dbReference>
<evidence type="ECO:0000256" key="1">
    <source>
        <dbReference type="ARBA" id="ARBA00001946"/>
    </source>
</evidence>
<dbReference type="InterPro" id="IPR006439">
    <property type="entry name" value="HAD-SF_hydro_IA"/>
</dbReference>
<dbReference type="RefSeq" id="WP_012163410.1">
    <property type="nucleotide sequence ID" value="NC_009925.1"/>
</dbReference>
<sequence length="219" mass="24254">MDAVIFDLDQTLLDRDRSLRDFIHWQCHGMLRPYLSNQADFIGRFMELDANGTLWKDKVYTALIEEFSLTEWSVQELLRVYESCFCAFAVPRTGVIEAITHLSPQYKLGLISNGKSPFQERNFTALGIAPLFKSVIVSQAVGLRKPDPKIFLLGCQELGVSPQKTIYVGDNPIADINGAINAGLHTIFVTTSLYAECKNAHAACADLKSLPAIVESLAG</sequence>
<proteinExistence type="predicted"/>
<dbReference type="SUPFAM" id="SSF56784">
    <property type="entry name" value="HAD-like"/>
    <property type="match status" value="1"/>
</dbReference>
<dbReference type="InterPro" id="IPR023214">
    <property type="entry name" value="HAD_sf"/>
</dbReference>
<dbReference type="AlphaFoldDB" id="B0CCE8"/>
<keyword evidence="4" id="KW-0460">Magnesium</keyword>
<dbReference type="PANTHER" id="PTHR46470:SF2">
    <property type="entry name" value="GLYCERALDEHYDE 3-PHOSPHATE PHOSPHATASE"/>
    <property type="match status" value="1"/>
</dbReference>
<accession>B0CCE8</accession>
<dbReference type="InterPro" id="IPR036412">
    <property type="entry name" value="HAD-like_sf"/>
</dbReference>
<dbReference type="eggNOG" id="COG1011">
    <property type="taxonomic scope" value="Bacteria"/>
</dbReference>
<dbReference type="Pfam" id="PF13419">
    <property type="entry name" value="HAD_2"/>
    <property type="match status" value="1"/>
</dbReference>
<dbReference type="Proteomes" id="UP000000268">
    <property type="component" value="Chromosome"/>
</dbReference>